<dbReference type="Ensembl" id="ENSDLAT00005076033.1">
    <property type="protein sequence ID" value="ENSDLAP00005064318.1"/>
    <property type="gene ID" value="ENSDLAG00005027742.1"/>
</dbReference>
<dbReference type="GeneTree" id="ENSGT00390000006983"/>
<feature type="region of interest" description="Disordered" evidence="4">
    <location>
        <begin position="891"/>
        <end position="912"/>
    </location>
</feature>
<keyword evidence="2" id="KW-0645">Protease</keyword>
<accession>A0A8P4FW34</accession>
<protein>
    <recommendedName>
        <fullName evidence="5">Ubiquitin-like protease family profile domain-containing protein</fullName>
    </recommendedName>
</protein>
<dbReference type="SUPFAM" id="SSF54001">
    <property type="entry name" value="Cysteine proteinases"/>
    <property type="match status" value="1"/>
</dbReference>
<dbReference type="GO" id="GO:0008234">
    <property type="term" value="F:cysteine-type peptidase activity"/>
    <property type="evidence" value="ECO:0007669"/>
    <property type="project" value="InterPro"/>
</dbReference>
<evidence type="ECO:0000259" key="5">
    <source>
        <dbReference type="PROSITE" id="PS50600"/>
    </source>
</evidence>
<sequence length="1005" mass="114491">MSLTNFQFDFSCYQCGHHPAVVVADANWKLAFDVPLETFKRPDPDTISDKDLQVDIVKAWTDLDRSLIAEGLISGTSVANPYSTTPGHSTLAPWMGENTRVGNILPKTEVKKALKRKPDDIKPPAKKINEDIILEIIESKKTQKKELQDACNALGVSSEGSIADMMNRLEELLNFKDIYPKLFLKLQKAGGGVLHFSCVHGVVYYLNFLFWTESARDHTDGLLSFKHFPTCFISDVAGQVARHTNNRTKQLFFQPHDGRLCAPTSDNLKLAAKKELKVDMQWVKNLRSPFPSQENPDNDRLQARHPITGTCERYSLYDRFHQKNQKRPEEKLRSLNICPTLRTEVNSSVAEQFNRELASVRYSLCQMNEPHFKQTVRVLIDLHNEKINRSFKAEMEALCNMKLSIGLHGMLGLQSAEGKVGNVNIQPDSIVKSSFLAQLYDVDDKDKEKLKKLLCGSRDENQALTHSTRRYPVSIKDMRSVCPLELLADSSLAMPWLTDDAVNYRIAQLAQENMCGSLGHFDFILWHREWTSTGAVEDKFVKHIPVSDKIFLPRIVGHSSPETGNHFILWVFDFSAKDIRVYDSLGLYSNISDKDMDLLRNVFRFSGGLQGWSVTYPPQWKQQDSVNCGVFVCSAAENEMQHVAVSTEALTLNQCRTLRLHHATRMIKNVNAEDFPLTAEDNLKMEEKEIKLQQSEAKKTDSSSHCQAWKTKSCLFQRATGTTNVFHNHIKKYQWVQCSYCKNWLHFECAGVKGDWTSKDFFCGCNNIPDINDILEAVKVEDFQTDEEILDLEKNLLSGHVLSNRMYLWKHRGFDPALKKHYSEHVTLFSDIKTDEIIQRLAKILTVPGTVAEKQLYITEVVLPEVLIQWLQGNSNMCRYQAESVLVTTTPSKEKKGAPSARKTADKTDSTEEENILIQGSLAAADWCRTATFDGVLKLPAVLSMDKEERKEALQELETWDGDLDEGSPAELFSFVFTQKKDYDKFCGELIDKKNYKLFVRFEEQ</sequence>
<feature type="domain" description="Ubiquitin-like protease family profile" evidence="5">
    <location>
        <begin position="471"/>
        <end position="639"/>
    </location>
</feature>
<dbReference type="InterPro" id="IPR003653">
    <property type="entry name" value="Peptidase_C48_C"/>
</dbReference>
<dbReference type="InterPro" id="IPR039598">
    <property type="entry name" value="HMGXB3"/>
</dbReference>
<keyword evidence="3" id="KW-0378">Hydrolase</keyword>
<proteinExistence type="inferred from homology"/>
<dbReference type="PROSITE" id="PS50600">
    <property type="entry name" value="ULP_PROTEASE"/>
    <property type="match status" value="1"/>
</dbReference>
<evidence type="ECO:0000256" key="4">
    <source>
        <dbReference type="SAM" id="MobiDB-lite"/>
    </source>
</evidence>
<dbReference type="PANTHER" id="PTHR17609">
    <property type="entry name" value="HMG DOMAIN-CONTAINING PROTEIN 3"/>
    <property type="match status" value="1"/>
</dbReference>
<dbReference type="InterPro" id="IPR013083">
    <property type="entry name" value="Znf_RING/FYVE/PHD"/>
</dbReference>
<organism evidence="6 7">
    <name type="scientific">Dicentrarchus labrax</name>
    <name type="common">European seabass</name>
    <name type="synonym">Morone labrax</name>
    <dbReference type="NCBI Taxonomy" id="13489"/>
    <lineage>
        <taxon>Eukaryota</taxon>
        <taxon>Metazoa</taxon>
        <taxon>Chordata</taxon>
        <taxon>Craniata</taxon>
        <taxon>Vertebrata</taxon>
        <taxon>Euteleostomi</taxon>
        <taxon>Actinopterygii</taxon>
        <taxon>Neopterygii</taxon>
        <taxon>Teleostei</taxon>
        <taxon>Neoteleostei</taxon>
        <taxon>Acanthomorphata</taxon>
        <taxon>Eupercaria</taxon>
        <taxon>Moronidae</taxon>
        <taxon>Dicentrarchus</taxon>
    </lineage>
</organism>
<name>A0A8P4FW34_DICLA</name>
<comment type="similarity">
    <text evidence="1">Belongs to the peptidase C48 family.</text>
</comment>
<reference evidence="6" key="1">
    <citation type="submission" date="2025-08" db="UniProtKB">
        <authorList>
            <consortium name="Ensembl"/>
        </authorList>
    </citation>
    <scope>IDENTIFICATION</scope>
</reference>
<dbReference type="GO" id="GO:0006508">
    <property type="term" value="P:proteolysis"/>
    <property type="evidence" value="ECO:0007669"/>
    <property type="project" value="UniProtKB-KW"/>
</dbReference>
<feature type="compositionally biased region" description="Basic and acidic residues" evidence="4">
    <location>
        <begin position="892"/>
        <end position="910"/>
    </location>
</feature>
<keyword evidence="7" id="KW-1185">Reference proteome</keyword>
<dbReference type="Proteomes" id="UP000694389">
    <property type="component" value="Unassembled WGS sequence"/>
</dbReference>
<dbReference type="AlphaFoldDB" id="A0A8P4FW34"/>
<dbReference type="PANTHER" id="PTHR17609:SF3">
    <property type="entry name" value="SAP DOMAIN-CONTAINING PROTEIN"/>
    <property type="match status" value="1"/>
</dbReference>
<dbReference type="Gene3D" id="3.30.40.10">
    <property type="entry name" value="Zinc/RING finger domain, C3HC4 (zinc finger)"/>
    <property type="match status" value="1"/>
</dbReference>
<evidence type="ECO:0000313" key="7">
    <source>
        <dbReference type="Proteomes" id="UP000694389"/>
    </source>
</evidence>
<evidence type="ECO:0000256" key="1">
    <source>
        <dbReference type="ARBA" id="ARBA00005234"/>
    </source>
</evidence>
<dbReference type="InterPro" id="IPR038765">
    <property type="entry name" value="Papain-like_cys_pep_sf"/>
</dbReference>
<dbReference type="Gene3D" id="3.40.395.10">
    <property type="entry name" value="Adenoviral Proteinase, Chain A"/>
    <property type="match status" value="1"/>
</dbReference>
<evidence type="ECO:0000256" key="3">
    <source>
        <dbReference type="ARBA" id="ARBA00022801"/>
    </source>
</evidence>
<dbReference type="CDD" id="cd15517">
    <property type="entry name" value="PHD_TCF19_like"/>
    <property type="match status" value="1"/>
</dbReference>
<reference evidence="6" key="2">
    <citation type="submission" date="2025-09" db="UniProtKB">
        <authorList>
            <consortium name="Ensembl"/>
        </authorList>
    </citation>
    <scope>IDENTIFICATION</scope>
</reference>
<evidence type="ECO:0000313" key="6">
    <source>
        <dbReference type="Ensembl" id="ENSDLAP00005064318.1"/>
    </source>
</evidence>
<evidence type="ECO:0000256" key="2">
    <source>
        <dbReference type="ARBA" id="ARBA00022670"/>
    </source>
</evidence>